<dbReference type="EMBL" id="JARJCM010000192">
    <property type="protein sequence ID" value="KAJ7023188.1"/>
    <property type="molecule type" value="Genomic_DNA"/>
</dbReference>
<keyword evidence="2" id="KW-1185">Reference proteome</keyword>
<evidence type="ECO:0000313" key="1">
    <source>
        <dbReference type="EMBL" id="KAJ7023188.1"/>
    </source>
</evidence>
<accession>A0AAD6S8V0</accession>
<evidence type="ECO:0000313" key="2">
    <source>
        <dbReference type="Proteomes" id="UP001218188"/>
    </source>
</evidence>
<sequence>MEGEVYPVDSGLPGHKFCAKHKCWWYRYAEDGPGVPTDIHPFLLQKEGVSRVNFRQRAPHPSQEMKDEPEESELLAELIKLITVIIEVHLKKLLPEMYDRIRVTVSRLPLNERSLAHPFGGLVINVAVATRGHRDAGDKELCIVIPFGEWVGGELGLFELGFLFRLRAWDAIIFPSCWVTHFNQHFVGEHLSLVLHTDKHHDRWFVDYNGWMPRDGEELPCACPYCNV</sequence>
<proteinExistence type="predicted"/>
<organism evidence="1 2">
    <name type="scientific">Mycena alexandri</name>
    <dbReference type="NCBI Taxonomy" id="1745969"/>
    <lineage>
        <taxon>Eukaryota</taxon>
        <taxon>Fungi</taxon>
        <taxon>Dikarya</taxon>
        <taxon>Basidiomycota</taxon>
        <taxon>Agaricomycotina</taxon>
        <taxon>Agaricomycetes</taxon>
        <taxon>Agaricomycetidae</taxon>
        <taxon>Agaricales</taxon>
        <taxon>Marasmiineae</taxon>
        <taxon>Mycenaceae</taxon>
        <taxon>Mycena</taxon>
    </lineage>
</organism>
<protein>
    <submittedName>
        <fullName evidence="1">Uncharacterized protein</fullName>
    </submittedName>
</protein>
<gene>
    <name evidence="1" type="ORF">C8F04DRAFT_970387</name>
</gene>
<dbReference type="Proteomes" id="UP001218188">
    <property type="component" value="Unassembled WGS sequence"/>
</dbReference>
<dbReference type="AlphaFoldDB" id="A0AAD6S8V0"/>
<dbReference type="Gene3D" id="3.60.130.30">
    <property type="match status" value="1"/>
</dbReference>
<comment type="caution">
    <text evidence="1">The sequence shown here is derived from an EMBL/GenBank/DDBJ whole genome shotgun (WGS) entry which is preliminary data.</text>
</comment>
<name>A0AAD6S8V0_9AGAR</name>
<reference evidence="1" key="1">
    <citation type="submission" date="2023-03" db="EMBL/GenBank/DDBJ databases">
        <title>Massive genome expansion in bonnet fungi (Mycena s.s.) driven by repeated elements and novel gene families across ecological guilds.</title>
        <authorList>
            <consortium name="Lawrence Berkeley National Laboratory"/>
            <person name="Harder C.B."/>
            <person name="Miyauchi S."/>
            <person name="Viragh M."/>
            <person name="Kuo A."/>
            <person name="Thoen E."/>
            <person name="Andreopoulos B."/>
            <person name="Lu D."/>
            <person name="Skrede I."/>
            <person name="Drula E."/>
            <person name="Henrissat B."/>
            <person name="Morin E."/>
            <person name="Kohler A."/>
            <person name="Barry K."/>
            <person name="LaButti K."/>
            <person name="Morin E."/>
            <person name="Salamov A."/>
            <person name="Lipzen A."/>
            <person name="Mereny Z."/>
            <person name="Hegedus B."/>
            <person name="Baldrian P."/>
            <person name="Stursova M."/>
            <person name="Weitz H."/>
            <person name="Taylor A."/>
            <person name="Grigoriev I.V."/>
            <person name="Nagy L.G."/>
            <person name="Martin F."/>
            <person name="Kauserud H."/>
        </authorList>
    </citation>
    <scope>NUCLEOTIDE SEQUENCE</scope>
    <source>
        <strain evidence="1">CBHHK200</strain>
    </source>
</reference>